<dbReference type="SMART" id="SM00869">
    <property type="entry name" value="Autotransporter"/>
    <property type="match status" value="1"/>
</dbReference>
<evidence type="ECO:0000256" key="1">
    <source>
        <dbReference type="ARBA" id="ARBA00023319"/>
    </source>
</evidence>
<evidence type="ECO:0000313" key="5">
    <source>
        <dbReference type="Proteomes" id="UP001320170"/>
    </source>
</evidence>
<dbReference type="SUPFAM" id="SSF48726">
    <property type="entry name" value="Immunoglobulin"/>
    <property type="match status" value="2"/>
</dbReference>
<dbReference type="EMBL" id="JAJTND010000001">
    <property type="protein sequence ID" value="MCE3531477.1"/>
    <property type="molecule type" value="Genomic_DNA"/>
</dbReference>
<dbReference type="SMART" id="SM00409">
    <property type="entry name" value="IG"/>
    <property type="match status" value="1"/>
</dbReference>
<dbReference type="InterPro" id="IPR013783">
    <property type="entry name" value="Ig-like_fold"/>
</dbReference>
<dbReference type="Gene3D" id="2.40.128.130">
    <property type="entry name" value="Autotransporter beta-domain"/>
    <property type="match status" value="1"/>
</dbReference>
<dbReference type="Pfam" id="PF13927">
    <property type="entry name" value="Ig_3"/>
    <property type="match status" value="1"/>
</dbReference>
<feature type="domain" description="Autotransporter" evidence="3">
    <location>
        <begin position="441"/>
        <end position="718"/>
    </location>
</feature>
<dbReference type="InterPro" id="IPR015919">
    <property type="entry name" value="Cadherin-like_sf"/>
</dbReference>
<reference evidence="4 5" key="1">
    <citation type="journal article" date="2024" name="Pathogens">
        <title>Characterization of a Novel Species of Legionella Isolated from a Healthcare Facility: Legionella resiliens sp. nov.</title>
        <authorList>
            <person name="Cristino S."/>
            <person name="Pascale M.R."/>
            <person name="Marino F."/>
            <person name="Derelitto C."/>
            <person name="Salaris S."/>
            <person name="Orsini M."/>
            <person name="Squarzoni S."/>
            <person name="Grottola A."/>
            <person name="Girolamini L."/>
        </authorList>
    </citation>
    <scope>NUCLEOTIDE SEQUENCE [LARGE SCALE GENOMIC DNA]</scope>
    <source>
        <strain evidence="4 5">8cVS16</strain>
    </source>
</reference>
<protein>
    <submittedName>
        <fullName evidence="4">Autotransporter domain-containing protein</fullName>
    </submittedName>
</protein>
<accession>A0ABS8X2G2</accession>
<dbReference type="InterPro" id="IPR003599">
    <property type="entry name" value="Ig_sub"/>
</dbReference>
<proteinExistence type="predicted"/>
<dbReference type="Proteomes" id="UP001320170">
    <property type="component" value="Unassembled WGS sequence"/>
</dbReference>
<dbReference type="InterPro" id="IPR036709">
    <property type="entry name" value="Autotransporte_beta_dom_sf"/>
</dbReference>
<dbReference type="PROSITE" id="PS51208">
    <property type="entry name" value="AUTOTRANSPORTER"/>
    <property type="match status" value="1"/>
</dbReference>
<dbReference type="PROSITE" id="PS50835">
    <property type="entry name" value="IG_LIKE"/>
    <property type="match status" value="1"/>
</dbReference>
<dbReference type="InterPro" id="IPR007110">
    <property type="entry name" value="Ig-like_dom"/>
</dbReference>
<dbReference type="PANTHER" id="PTHR10075:SF101">
    <property type="entry name" value="ZWEI IG DOMAIN PROTEIN ZIG-3"/>
    <property type="match status" value="1"/>
</dbReference>
<dbReference type="RefSeq" id="WP_233291517.1">
    <property type="nucleotide sequence ID" value="NZ_JAJTND010000001.1"/>
</dbReference>
<keyword evidence="5" id="KW-1185">Reference proteome</keyword>
<evidence type="ECO:0000313" key="4">
    <source>
        <dbReference type="EMBL" id="MCE3531477.1"/>
    </source>
</evidence>
<name>A0ABS8X2G2_9GAMM</name>
<dbReference type="PANTHER" id="PTHR10075">
    <property type="entry name" value="BASIGIN RELATED"/>
    <property type="match status" value="1"/>
</dbReference>
<comment type="caution">
    <text evidence="4">The sequence shown here is derived from an EMBL/GenBank/DDBJ whole genome shotgun (WGS) entry which is preliminary data.</text>
</comment>
<sequence>LSYQWKKNGVAIAGATAASYNIPSVVLADAGNYTVDVSNSAGTVTSSAAVLTVNSGTPPSITSQPVSQTVTVGQSVTFSVIATGTAPLSYQWKKNGVAIAGATAASYNIPSVVLADAGNYTVDVSNSAGTVISSAAILTVNQLNQTIIFTSIAPTNPSVDGSTYIPTATATSGLPVTITVDTSSSNICSISEGVVSFIGVGNCILNANQPGNVNYAPAPQVQQSMSVVGSSPPAITSAASTTFPFGVSSSFIVTVTGSPTPTLTVTGTLPTGITFNSSTGVLSGISTQTGNYPITFTATNGIGNPATQSFILIISAFTPPNPTSDTSMTGLINAQVVATQHFAEGHIIQITDHLQQLHRFDLKKNKVTLGFHTPLTQQYQEYSSASRRMINQYDKQQLAFASGTAPLITSNEIDNQNSSNYPLSNLDSYELNNLTLNSFLVNNLSMSLWGNGNTSYGKINNPGNSRNNFTLEGLTAGVDFQAKESLIAGFAVGYATDKSSINHFTSVSNAHQLSLTGYATYQPINNWFVDALIGYGEPKFSNRRRSELSGETLLSNRNGKMTYGSLSISNLFTIKTVITQLFCRADIVSAELNQFVEQGGPMALTFNSLDSSNTSWSTGVFLSKIIAFETWILTPSARTQYSYNSGGNKSQELFYTNLGPEFNYNFIVGNLPQNMGSLGIWLDLTKKSGGSIALGWVGSTGSSNYSINSIQLKAAYPIG</sequence>
<feature type="domain" description="Ig-like" evidence="2">
    <location>
        <begin position="59"/>
        <end position="139"/>
    </location>
</feature>
<dbReference type="SUPFAM" id="SSF103515">
    <property type="entry name" value="Autotransporter"/>
    <property type="match status" value="1"/>
</dbReference>
<feature type="non-terminal residue" evidence="4">
    <location>
        <position position="1"/>
    </location>
</feature>
<dbReference type="Pfam" id="PF05345">
    <property type="entry name" value="He_PIG"/>
    <property type="match status" value="1"/>
</dbReference>
<dbReference type="Pfam" id="PF03797">
    <property type="entry name" value="Autotransporter"/>
    <property type="match status" value="1"/>
</dbReference>
<keyword evidence="1" id="KW-0393">Immunoglobulin domain</keyword>
<organism evidence="4 5">
    <name type="scientific">Legionella resiliens</name>
    <dbReference type="NCBI Taxonomy" id="2905958"/>
    <lineage>
        <taxon>Bacteria</taxon>
        <taxon>Pseudomonadati</taxon>
        <taxon>Pseudomonadota</taxon>
        <taxon>Gammaproteobacteria</taxon>
        <taxon>Legionellales</taxon>
        <taxon>Legionellaceae</taxon>
        <taxon>Legionella</taxon>
    </lineage>
</organism>
<evidence type="ECO:0000259" key="2">
    <source>
        <dbReference type="PROSITE" id="PS50835"/>
    </source>
</evidence>
<gene>
    <name evidence="4" type="ORF">LXO92_03700</name>
</gene>
<dbReference type="Gene3D" id="2.60.40.10">
    <property type="entry name" value="Immunoglobulins"/>
    <property type="match status" value="3"/>
</dbReference>
<dbReference type="InterPro" id="IPR005546">
    <property type="entry name" value="Autotransporte_beta"/>
</dbReference>
<dbReference type="InterPro" id="IPR036179">
    <property type="entry name" value="Ig-like_dom_sf"/>
</dbReference>
<evidence type="ECO:0000259" key="3">
    <source>
        <dbReference type="PROSITE" id="PS51208"/>
    </source>
</evidence>
<dbReference type="SUPFAM" id="SSF49313">
    <property type="entry name" value="Cadherin-like"/>
    <property type="match status" value="1"/>
</dbReference>